<name>A0A932I165_UNCTE</name>
<reference evidence="1" key="1">
    <citation type="submission" date="2020-07" db="EMBL/GenBank/DDBJ databases">
        <title>Huge and variable diversity of episymbiotic CPR bacteria and DPANN archaea in groundwater ecosystems.</title>
        <authorList>
            <person name="He C.Y."/>
            <person name="Keren R."/>
            <person name="Whittaker M."/>
            <person name="Farag I.F."/>
            <person name="Doudna J."/>
            <person name="Cate J.H.D."/>
            <person name="Banfield J.F."/>
        </authorList>
    </citation>
    <scope>NUCLEOTIDE SEQUENCE</scope>
    <source>
        <strain evidence="1">NC_groundwater_763_Ag_S-0.2um_68_21</strain>
    </source>
</reference>
<organism evidence="1 2">
    <name type="scientific">Tectimicrobiota bacterium</name>
    <dbReference type="NCBI Taxonomy" id="2528274"/>
    <lineage>
        <taxon>Bacteria</taxon>
        <taxon>Pseudomonadati</taxon>
        <taxon>Nitrospinota/Tectimicrobiota group</taxon>
        <taxon>Candidatus Tectimicrobiota</taxon>
    </lineage>
</organism>
<gene>
    <name evidence="1" type="ORF">HYZ11_17940</name>
</gene>
<evidence type="ECO:0000313" key="2">
    <source>
        <dbReference type="Proteomes" id="UP000782312"/>
    </source>
</evidence>
<dbReference type="EMBL" id="JACPUR010000041">
    <property type="protein sequence ID" value="MBI3129494.1"/>
    <property type="molecule type" value="Genomic_DNA"/>
</dbReference>
<dbReference type="AlphaFoldDB" id="A0A932I165"/>
<comment type="caution">
    <text evidence="1">The sequence shown here is derived from an EMBL/GenBank/DDBJ whole genome shotgun (WGS) entry which is preliminary data.</text>
</comment>
<proteinExistence type="predicted"/>
<protein>
    <submittedName>
        <fullName evidence="1">Uncharacterized protein</fullName>
    </submittedName>
</protein>
<evidence type="ECO:0000313" key="1">
    <source>
        <dbReference type="EMBL" id="MBI3129494.1"/>
    </source>
</evidence>
<accession>A0A932I165</accession>
<dbReference type="Proteomes" id="UP000782312">
    <property type="component" value="Unassembled WGS sequence"/>
</dbReference>
<sequence length="132" mass="14639">MNPPVQQRHFTRYEFVESPILIEIPDLSLVMLEPGNLSWGGYETPERAVDQLGVKLSLPDPIRSPQAGMSVMCDLEVMSHPFPGCAAEIPWAAGGKGEAPWTLGLRISIPEGLLSRFRGAMRDSFHLLRPEE</sequence>